<feature type="domain" description="Peptidoglycan hydrolase PcsB coiled-coil" evidence="3">
    <location>
        <begin position="118"/>
        <end position="190"/>
    </location>
</feature>
<comment type="caution">
    <text evidence="4">The sequence shown here is derived from an EMBL/GenBank/DDBJ whole genome shotgun (WGS) entry which is preliminary data.</text>
</comment>
<feature type="coiled-coil region" evidence="2">
    <location>
        <begin position="171"/>
        <end position="222"/>
    </location>
</feature>
<keyword evidence="2" id="KW-0175">Coiled coil</keyword>
<feature type="coiled-coil region" evidence="2">
    <location>
        <begin position="62"/>
        <end position="135"/>
    </location>
</feature>
<dbReference type="EMBL" id="ABXJ01000055">
    <property type="protein sequence ID" value="EEA90843.1"/>
    <property type="molecule type" value="Genomic_DNA"/>
</dbReference>
<evidence type="ECO:0000256" key="2">
    <source>
        <dbReference type="SAM" id="Coils"/>
    </source>
</evidence>
<dbReference type="Gene3D" id="6.10.250.3150">
    <property type="match status" value="1"/>
</dbReference>
<dbReference type="GeneID" id="98002138"/>
<evidence type="ECO:0000256" key="1">
    <source>
        <dbReference type="ARBA" id="ARBA00022729"/>
    </source>
</evidence>
<dbReference type="SUPFAM" id="SSF54001">
    <property type="entry name" value="Cysteine proteinases"/>
    <property type="match status" value="1"/>
</dbReference>
<reference evidence="4 5" key="2">
    <citation type="submission" date="2008-10" db="EMBL/GenBank/DDBJ databases">
        <authorList>
            <person name="Fulton L."/>
            <person name="Clifton S."/>
            <person name="Fulton B."/>
            <person name="Xu J."/>
            <person name="Minx P."/>
            <person name="Pepin K.H."/>
            <person name="Johnson M."/>
            <person name="Thiruvilangam P."/>
            <person name="Bhonagiri V."/>
            <person name="Nash W.E."/>
            <person name="Mardis E.R."/>
            <person name="Wilson R.K."/>
        </authorList>
    </citation>
    <scope>NUCLEOTIDE SEQUENCE [LARGE SCALE GENOMIC DNA]</scope>
    <source>
        <strain evidence="4 5">DSM 13279</strain>
    </source>
</reference>
<dbReference type="STRING" id="445975.COLSTE_00879"/>
<protein>
    <submittedName>
        <fullName evidence="4">Tat pathway signal sequence domain protein</fullName>
    </submittedName>
</protein>
<dbReference type="Gene3D" id="3.90.1720.10">
    <property type="entry name" value="endopeptidase domain like (from Nostoc punctiforme)"/>
    <property type="match status" value="1"/>
</dbReference>
<dbReference type="InterPro" id="IPR006311">
    <property type="entry name" value="TAT_signal"/>
</dbReference>
<dbReference type="eggNOG" id="COG3883">
    <property type="taxonomic scope" value="Bacteria"/>
</dbReference>
<sequence length="405" mass="44643">MSHIPHAPASESEQQERIQNTLFNLGYNADFTRRSAIKAALALAGSAVLFGMPHRAFAAKATQETLDALASAEEKLAAVEAELEQLAAEFQALTLEQEKTIAQIDDVQGQIDETQEQIEQKQEELEDKQEVLAARVSDSYKEGPSSTLKLLLAAKSFDELLSNSRYVEKINDADKQVIKEVQQIRAELEQQKADLEQQKADLEALKQQQSDQLADMQSKQAEVQTLVDGLSSDVKELMAKRDAEYLAAVEEERRQQEAQKQHQQGGVTYLPGNAQISGSSRSQERVVSCCYAVPSPGAGLCAMWVSRVFAAAGFSYLGGNANDMYNRWCTSSNKDQLRVGMIVAVSTYSKNTMGRIYGHVGIYVGNNTVMENIGGIASTNLDRWISYYGDTVSPRWGWAGGWALE</sequence>
<dbReference type="Proteomes" id="UP000003560">
    <property type="component" value="Unassembled WGS sequence"/>
</dbReference>
<evidence type="ECO:0000259" key="3">
    <source>
        <dbReference type="Pfam" id="PF24568"/>
    </source>
</evidence>
<reference evidence="4 5" key="1">
    <citation type="submission" date="2008-10" db="EMBL/GenBank/DDBJ databases">
        <title>Draft genome sequence of Collinsella stercoris (DSM 13279).</title>
        <authorList>
            <person name="Sudarsanam P."/>
            <person name="Ley R."/>
            <person name="Guruge J."/>
            <person name="Turnbaugh P.J."/>
            <person name="Mahowald M."/>
            <person name="Liep D."/>
            <person name="Gordon J."/>
        </authorList>
    </citation>
    <scope>NUCLEOTIDE SEQUENCE [LARGE SCALE GENOMIC DNA]</scope>
    <source>
        <strain evidence="4 5">DSM 13279</strain>
    </source>
</reference>
<dbReference type="PROSITE" id="PS51318">
    <property type="entry name" value="TAT"/>
    <property type="match status" value="1"/>
</dbReference>
<keyword evidence="1" id="KW-0732">Signal</keyword>
<name>B6G9Y8_9ACTN</name>
<evidence type="ECO:0000313" key="4">
    <source>
        <dbReference type="EMBL" id="EEA90843.1"/>
    </source>
</evidence>
<dbReference type="InterPro" id="IPR038765">
    <property type="entry name" value="Papain-like_cys_pep_sf"/>
</dbReference>
<dbReference type="InterPro" id="IPR057309">
    <property type="entry name" value="PcsB_CC"/>
</dbReference>
<dbReference type="AlphaFoldDB" id="B6G9Y8"/>
<dbReference type="HOGENOM" id="CLU_592706_0_0_11"/>
<keyword evidence="5" id="KW-1185">Reference proteome</keyword>
<gene>
    <name evidence="4" type="ORF">COLSTE_00879</name>
</gene>
<accession>B6G9Y8</accession>
<proteinExistence type="predicted"/>
<dbReference type="Pfam" id="PF24568">
    <property type="entry name" value="CC_PcsB"/>
    <property type="match status" value="1"/>
</dbReference>
<evidence type="ECO:0000313" key="5">
    <source>
        <dbReference type="Proteomes" id="UP000003560"/>
    </source>
</evidence>
<dbReference type="RefSeq" id="WP_006720541.1">
    <property type="nucleotide sequence ID" value="NZ_CP085935.1"/>
</dbReference>
<organism evidence="4 5">
    <name type="scientific">Collinsella stercoris DSM 13279</name>
    <dbReference type="NCBI Taxonomy" id="445975"/>
    <lineage>
        <taxon>Bacteria</taxon>
        <taxon>Bacillati</taxon>
        <taxon>Actinomycetota</taxon>
        <taxon>Coriobacteriia</taxon>
        <taxon>Coriobacteriales</taxon>
        <taxon>Coriobacteriaceae</taxon>
        <taxon>Collinsella</taxon>
    </lineage>
</organism>